<dbReference type="HOGENOM" id="CLU_2902718_0_0_3"/>
<name>Q7U4W9_PARMW</name>
<keyword evidence="3" id="KW-1185">Reference proteome</keyword>
<evidence type="ECO:0000256" key="1">
    <source>
        <dbReference type="SAM" id="MobiDB-lite"/>
    </source>
</evidence>
<proteinExistence type="predicted"/>
<evidence type="ECO:0000313" key="2">
    <source>
        <dbReference type="EMBL" id="CAE08459.1"/>
    </source>
</evidence>
<organism evidence="2 3">
    <name type="scientific">Parasynechococcus marenigrum (strain WH8102)</name>
    <dbReference type="NCBI Taxonomy" id="84588"/>
    <lineage>
        <taxon>Bacteria</taxon>
        <taxon>Bacillati</taxon>
        <taxon>Cyanobacteriota</taxon>
        <taxon>Cyanophyceae</taxon>
        <taxon>Synechococcales</taxon>
        <taxon>Prochlorococcaceae</taxon>
        <taxon>Parasynechococcus</taxon>
        <taxon>Parasynechococcus marenigrum</taxon>
    </lineage>
</organism>
<gene>
    <name evidence="2" type="ordered locus">SYNW1944</name>
</gene>
<feature type="region of interest" description="Disordered" evidence="1">
    <location>
        <begin position="36"/>
        <end position="62"/>
    </location>
</feature>
<sequence>MNLLGSGIQRFSSIGVERCPMGPPLLEQRRHLQKDSTEQMWKSLQHQGWRPTKPLWGAGTEP</sequence>
<protein>
    <submittedName>
        <fullName evidence="2">Uncharacterized protein</fullName>
    </submittedName>
</protein>
<reference evidence="2 3" key="1">
    <citation type="journal article" date="2003" name="Nature">
        <title>The genome of a motile marine Synechococcus.</title>
        <authorList>
            <person name="Palenik B."/>
            <person name="Brahamsha B."/>
            <person name="Larimer F."/>
            <person name="Land M."/>
            <person name="Hauser L."/>
            <person name="Chain P."/>
            <person name="Lamerdin J."/>
            <person name="Regala W."/>
            <person name="Allen E.A."/>
            <person name="McCarren J."/>
            <person name="Paulsen I."/>
            <person name="Dufresne A."/>
            <person name="Partensky F."/>
            <person name="Webb E."/>
            <person name="Waterbury J."/>
        </authorList>
    </citation>
    <scope>NUCLEOTIDE SEQUENCE [LARGE SCALE GENOMIC DNA]</scope>
    <source>
        <strain evidence="2 3">WH8102</strain>
    </source>
</reference>
<dbReference type="KEGG" id="syw:SYNW1944"/>
<dbReference type="Pfam" id="PF07864">
    <property type="entry name" value="DUF1651"/>
    <property type="match status" value="1"/>
</dbReference>
<accession>Q7U4W9</accession>
<dbReference type="RefSeq" id="WP_011128802.1">
    <property type="nucleotide sequence ID" value="NC_005070.1"/>
</dbReference>
<dbReference type="EMBL" id="BX569694">
    <property type="protein sequence ID" value="CAE08459.1"/>
    <property type="molecule type" value="Genomic_DNA"/>
</dbReference>
<evidence type="ECO:0000313" key="3">
    <source>
        <dbReference type="Proteomes" id="UP000001422"/>
    </source>
</evidence>
<dbReference type="InterPro" id="IPR012447">
    <property type="entry name" value="DUF1651"/>
</dbReference>
<dbReference type="AlphaFoldDB" id="Q7U4W9"/>
<dbReference type="STRING" id="84588.SYNW1944"/>
<dbReference type="Proteomes" id="UP000001422">
    <property type="component" value="Chromosome"/>
</dbReference>